<dbReference type="PANTHER" id="PTHR14146:SF0">
    <property type="entry name" value="EXOCYST COMPLEX COMPONENT 4"/>
    <property type="match status" value="1"/>
</dbReference>
<evidence type="ECO:0000256" key="2">
    <source>
        <dbReference type="ARBA" id="ARBA00022448"/>
    </source>
</evidence>
<sequence>SLASNMAELGTPSKPPRGNKTGKETGVLMSVIKSLSSSASTEHRDKEKTKLEKEFRRSDQKLDALVSKHQESLNAIMTTFAHVCVEVDGAKSRLTAVKGNLQQCKMLLHCRREELERLWLEGIEHKHALGILEQIQISYGACMFYRERLRSNSDQFTKLLNKKQYLQAVEVLMSSVNSWNEDLDHIEGLREQRMDLKMKKEKIYDTLKEELYNEMYYKLNNPNAFEKRQGSGVFNPFQRSSSDRMSSGRNRGAHIKARKVYLDFGNQALANGFIKSTEDQELDAFIAMTVDCMVLLKEVPRFSDDLKNQMEEKLLGVVNSASQQVIEFGDSNGINVNDVSLFLELLKLLFSQFRWIVKTHVQIISAMNKAIGHNRSNSKVKLFYDEDFVWSKVQSVLQSTLKIYFDLSDTKSDHSASISPSRDLSCNDINSFFVRKRQSRPKRNPLFKFEYSLHGLNINEYVANQDTTDRSRADRNRFLVCKPNARNIVNVYSPVQEFVAEIEQATEGKKSELRIFMANIINRVFVQQLYKEISDAIEMAKKNSDCWRDVTSAEETKTLKCSRPLLQSVVQIGRSVQEVIPLSKDLPSHSEQLLRILESLLVVYKETCQNAYAGIVQPDTEDKGVISATWVKDEDIERLLKSLPNWMKLQKAKEKRMSESMDESPEDVRSQNLRESDLLTGIFNGKTVMKHEILSDVKQLEQLAHLQESMEWFADIVKEVASTFYNKQDEDVGVKDLSRKILKLAVLFQDLADICLLVLHLEIRVHCFFYLLPMAQRGEFSPNVDSQNSDAEVVQLNKDLSNIEYSLNTSLQTVKNRYVFQGLGQLISTILIGGAEHIQRINDNGVKKMCRNIYSIQRTLCDITNQPEHSMDKARQYYELFTLTPEELVDAILEKGPQFKELEYMNALKLLFKSKPGFKSQSLDEQLNRLSNILGEVGVVV</sequence>
<feature type="non-terminal residue" evidence="7">
    <location>
        <position position="1"/>
    </location>
</feature>
<dbReference type="GO" id="GO:0007268">
    <property type="term" value="P:chemical synaptic transmission"/>
    <property type="evidence" value="ECO:0007669"/>
    <property type="project" value="TreeGrafter"/>
</dbReference>
<organism evidence="7 8">
    <name type="scientific">Orchesella cincta</name>
    <name type="common">Springtail</name>
    <name type="synonym">Podura cincta</name>
    <dbReference type="NCBI Taxonomy" id="48709"/>
    <lineage>
        <taxon>Eukaryota</taxon>
        <taxon>Metazoa</taxon>
        <taxon>Ecdysozoa</taxon>
        <taxon>Arthropoda</taxon>
        <taxon>Hexapoda</taxon>
        <taxon>Collembola</taxon>
        <taxon>Entomobryomorpha</taxon>
        <taxon>Entomobryoidea</taxon>
        <taxon>Orchesellidae</taxon>
        <taxon>Orchesellinae</taxon>
        <taxon>Orchesella</taxon>
    </lineage>
</organism>
<dbReference type="GO" id="GO:0015031">
    <property type="term" value="P:protein transport"/>
    <property type="evidence" value="ECO:0007669"/>
    <property type="project" value="UniProtKB-KW"/>
</dbReference>
<feature type="domain" description="Exocyst complex component Sec8 N-terminal" evidence="6">
    <location>
        <begin position="51"/>
        <end position="136"/>
    </location>
</feature>
<dbReference type="OMA" id="HMEVRCR"/>
<name>A0A1D2MUV1_ORCCI</name>
<dbReference type="EMBL" id="LJIJ01000512">
    <property type="protein sequence ID" value="ODM96678.1"/>
    <property type="molecule type" value="Genomic_DNA"/>
</dbReference>
<evidence type="ECO:0000313" key="7">
    <source>
        <dbReference type="EMBL" id="ODM96678.1"/>
    </source>
</evidence>
<evidence type="ECO:0000259" key="6">
    <source>
        <dbReference type="Pfam" id="PF04048"/>
    </source>
</evidence>
<feature type="compositionally biased region" description="Basic and acidic residues" evidence="5">
    <location>
        <begin position="41"/>
        <end position="54"/>
    </location>
</feature>
<protein>
    <recommendedName>
        <fullName evidence="4">Exocyst complex component Sec8</fullName>
    </recommendedName>
</protein>
<keyword evidence="4" id="KW-0653">Protein transport</keyword>
<comment type="function">
    <text evidence="4">Component of the exocyst complex involved in the docking of exocytic vesicles with fusion sites on the plasma membrane.</text>
</comment>
<dbReference type="GO" id="GO:0032584">
    <property type="term" value="C:growth cone membrane"/>
    <property type="evidence" value="ECO:0007669"/>
    <property type="project" value="TreeGrafter"/>
</dbReference>
<dbReference type="Proteomes" id="UP000094527">
    <property type="component" value="Unassembled WGS sequence"/>
</dbReference>
<dbReference type="STRING" id="48709.A0A1D2MUV1"/>
<comment type="caution">
    <text evidence="7">The sequence shown here is derived from an EMBL/GenBank/DDBJ whole genome shotgun (WGS) entry which is preliminary data.</text>
</comment>
<comment type="similarity">
    <text evidence="1 4">Belongs to the SEC8 family.</text>
</comment>
<evidence type="ECO:0000256" key="5">
    <source>
        <dbReference type="SAM" id="MobiDB-lite"/>
    </source>
</evidence>
<accession>A0A1D2MUV1</accession>
<proteinExistence type="inferred from homology"/>
<keyword evidence="2 4" id="KW-0813">Transport</keyword>
<feature type="region of interest" description="Disordered" evidence="5">
    <location>
        <begin position="1"/>
        <end position="54"/>
    </location>
</feature>
<gene>
    <name evidence="7" type="ORF">Ocin01_10002</name>
</gene>
<evidence type="ECO:0000313" key="8">
    <source>
        <dbReference type="Proteomes" id="UP000094527"/>
    </source>
</evidence>
<dbReference type="GO" id="GO:0006904">
    <property type="term" value="P:vesicle docking involved in exocytosis"/>
    <property type="evidence" value="ECO:0007669"/>
    <property type="project" value="InterPro"/>
</dbReference>
<keyword evidence="3 4" id="KW-0268">Exocytosis</keyword>
<dbReference type="GO" id="GO:0045202">
    <property type="term" value="C:synapse"/>
    <property type="evidence" value="ECO:0007669"/>
    <property type="project" value="TreeGrafter"/>
</dbReference>
<dbReference type="GO" id="GO:0006612">
    <property type="term" value="P:protein targeting to membrane"/>
    <property type="evidence" value="ECO:0007669"/>
    <property type="project" value="UniProtKB-UniRule"/>
</dbReference>
<evidence type="ECO:0000256" key="1">
    <source>
        <dbReference type="ARBA" id="ARBA00010470"/>
    </source>
</evidence>
<dbReference type="InterPro" id="IPR007191">
    <property type="entry name" value="Sec8_exocyst_N"/>
</dbReference>
<dbReference type="GO" id="GO:0090522">
    <property type="term" value="P:vesicle tethering involved in exocytosis"/>
    <property type="evidence" value="ECO:0007669"/>
    <property type="project" value="UniProtKB-UniRule"/>
</dbReference>
<dbReference type="InterPro" id="IPR039682">
    <property type="entry name" value="Sec8/EXOC4"/>
</dbReference>
<evidence type="ECO:0000256" key="3">
    <source>
        <dbReference type="ARBA" id="ARBA00022483"/>
    </source>
</evidence>
<dbReference type="Pfam" id="PF04048">
    <property type="entry name" value="Sec8_N"/>
    <property type="match status" value="1"/>
</dbReference>
<evidence type="ECO:0000256" key="4">
    <source>
        <dbReference type="RuleBase" id="RU367079"/>
    </source>
</evidence>
<reference evidence="7 8" key="1">
    <citation type="journal article" date="2016" name="Genome Biol. Evol.">
        <title>Gene Family Evolution Reflects Adaptation to Soil Environmental Stressors in the Genome of the Collembolan Orchesella cincta.</title>
        <authorList>
            <person name="Faddeeva-Vakhrusheva A."/>
            <person name="Derks M.F."/>
            <person name="Anvar S.Y."/>
            <person name="Agamennone V."/>
            <person name="Suring W."/>
            <person name="Smit S."/>
            <person name="van Straalen N.M."/>
            <person name="Roelofs D."/>
        </authorList>
    </citation>
    <scope>NUCLEOTIDE SEQUENCE [LARGE SCALE GENOMIC DNA]</scope>
    <source>
        <tissue evidence="7">Mixed pool</tissue>
    </source>
</reference>
<dbReference type="GO" id="GO:0006893">
    <property type="term" value="P:Golgi to plasma membrane transport"/>
    <property type="evidence" value="ECO:0007669"/>
    <property type="project" value="TreeGrafter"/>
</dbReference>
<dbReference type="OrthoDB" id="272977at2759"/>
<dbReference type="AlphaFoldDB" id="A0A1D2MUV1"/>
<dbReference type="PANTHER" id="PTHR14146">
    <property type="entry name" value="EXOCYST COMPLEX COMPONENT 4"/>
    <property type="match status" value="1"/>
</dbReference>
<dbReference type="GO" id="GO:0000145">
    <property type="term" value="C:exocyst"/>
    <property type="evidence" value="ECO:0007669"/>
    <property type="project" value="UniProtKB-UniRule"/>
</dbReference>
<keyword evidence="8" id="KW-1185">Reference proteome</keyword>